<dbReference type="SUPFAM" id="SSF56112">
    <property type="entry name" value="Protein kinase-like (PK-like)"/>
    <property type="match status" value="1"/>
</dbReference>
<name>A0A6V7Q330_ANACO</name>
<keyword evidence="4" id="KW-1133">Transmembrane helix</keyword>
<feature type="signal peptide" evidence="5">
    <location>
        <begin position="1"/>
        <end position="50"/>
    </location>
</feature>
<accession>A0A6V7Q330</accession>
<gene>
    <name evidence="7" type="ORF">CB5_LOCUS20547</name>
</gene>
<feature type="region of interest" description="Disordered" evidence="3">
    <location>
        <begin position="657"/>
        <end position="712"/>
    </location>
</feature>
<dbReference type="FunFam" id="3.30.200.20:FF:000433">
    <property type="entry name" value="Predicted protein"/>
    <property type="match status" value="1"/>
</dbReference>
<evidence type="ECO:0000256" key="5">
    <source>
        <dbReference type="SAM" id="SignalP"/>
    </source>
</evidence>
<feature type="compositionally biased region" description="Pro residues" evidence="3">
    <location>
        <begin position="135"/>
        <end position="182"/>
    </location>
</feature>
<evidence type="ECO:0000256" key="2">
    <source>
        <dbReference type="ARBA" id="ARBA00022737"/>
    </source>
</evidence>
<keyword evidence="4" id="KW-0472">Membrane</keyword>
<dbReference type="PANTHER" id="PTHR48007:SF81">
    <property type="entry name" value="PROTEIN KINASE DOMAIN-CONTAINING PROTEIN"/>
    <property type="match status" value="1"/>
</dbReference>
<feature type="region of interest" description="Disordered" evidence="3">
    <location>
        <begin position="109"/>
        <end position="227"/>
    </location>
</feature>
<dbReference type="PROSITE" id="PS50011">
    <property type="entry name" value="PROTEIN_KINASE_DOM"/>
    <property type="match status" value="1"/>
</dbReference>
<dbReference type="InterPro" id="IPR046959">
    <property type="entry name" value="PRK1-6/SRF4-like"/>
</dbReference>
<dbReference type="Gene3D" id="3.30.200.20">
    <property type="entry name" value="Phosphorylase Kinase, domain 1"/>
    <property type="match status" value="1"/>
</dbReference>
<dbReference type="PRINTS" id="PR01217">
    <property type="entry name" value="PRICHEXTENSN"/>
</dbReference>
<organism evidence="7">
    <name type="scientific">Ananas comosus var. bracteatus</name>
    <name type="common">red pineapple</name>
    <dbReference type="NCBI Taxonomy" id="296719"/>
    <lineage>
        <taxon>Eukaryota</taxon>
        <taxon>Viridiplantae</taxon>
        <taxon>Streptophyta</taxon>
        <taxon>Embryophyta</taxon>
        <taxon>Tracheophyta</taxon>
        <taxon>Spermatophyta</taxon>
        <taxon>Magnoliopsida</taxon>
        <taxon>Liliopsida</taxon>
        <taxon>Poales</taxon>
        <taxon>Bromeliaceae</taxon>
        <taxon>Bromelioideae</taxon>
        <taxon>Ananas</taxon>
    </lineage>
</organism>
<keyword evidence="5" id="KW-0732">Signal</keyword>
<dbReference type="InterPro" id="IPR000719">
    <property type="entry name" value="Prot_kinase_dom"/>
</dbReference>
<proteinExistence type="predicted"/>
<feature type="compositionally biased region" description="Polar residues" evidence="3">
    <location>
        <begin position="675"/>
        <end position="684"/>
    </location>
</feature>
<dbReference type="Pfam" id="PF08263">
    <property type="entry name" value="LRRNT_2"/>
    <property type="match status" value="1"/>
</dbReference>
<dbReference type="GO" id="GO:0004672">
    <property type="term" value="F:protein kinase activity"/>
    <property type="evidence" value="ECO:0007669"/>
    <property type="project" value="InterPro"/>
</dbReference>
<keyword evidence="4" id="KW-0812">Transmembrane</keyword>
<feature type="compositionally biased region" description="Pro residues" evidence="3">
    <location>
        <begin position="189"/>
        <end position="204"/>
    </location>
</feature>
<keyword evidence="1" id="KW-0433">Leucine-rich repeat</keyword>
<evidence type="ECO:0000259" key="6">
    <source>
        <dbReference type="PROSITE" id="PS50011"/>
    </source>
</evidence>
<feature type="transmembrane region" description="Helical" evidence="4">
    <location>
        <begin position="292"/>
        <end position="319"/>
    </location>
</feature>
<evidence type="ECO:0000256" key="4">
    <source>
        <dbReference type="SAM" id="Phobius"/>
    </source>
</evidence>
<dbReference type="Pfam" id="PF07714">
    <property type="entry name" value="PK_Tyr_Ser-Thr"/>
    <property type="match status" value="1"/>
</dbReference>
<feature type="domain" description="Protein kinase" evidence="6">
    <location>
        <begin position="372"/>
        <end position="691"/>
    </location>
</feature>
<dbReference type="InterPro" id="IPR011009">
    <property type="entry name" value="Kinase-like_dom_sf"/>
</dbReference>
<feature type="chain" id="PRO_5028217286" description="Protein kinase domain-containing protein" evidence="5">
    <location>
        <begin position="51"/>
        <end position="712"/>
    </location>
</feature>
<feature type="compositionally biased region" description="Low complexity" evidence="3">
    <location>
        <begin position="123"/>
        <end position="134"/>
    </location>
</feature>
<dbReference type="Gene3D" id="1.10.510.10">
    <property type="entry name" value="Transferase(Phosphotransferase) domain 1"/>
    <property type="match status" value="2"/>
</dbReference>
<dbReference type="PANTHER" id="PTHR48007">
    <property type="entry name" value="LEUCINE-RICH REPEAT RECEPTOR-LIKE PROTEIN KINASE PXC1"/>
    <property type="match status" value="1"/>
</dbReference>
<evidence type="ECO:0000256" key="1">
    <source>
        <dbReference type="ARBA" id="ARBA00022614"/>
    </source>
</evidence>
<feature type="compositionally biased region" description="Low complexity" evidence="3">
    <location>
        <begin position="205"/>
        <end position="215"/>
    </location>
</feature>
<dbReference type="GO" id="GO:0005524">
    <property type="term" value="F:ATP binding"/>
    <property type="evidence" value="ECO:0007669"/>
    <property type="project" value="InterPro"/>
</dbReference>
<dbReference type="AlphaFoldDB" id="A0A6V7Q330"/>
<dbReference type="InterPro" id="IPR001245">
    <property type="entry name" value="Ser-Thr/Tyr_kinase_cat_dom"/>
</dbReference>
<evidence type="ECO:0000313" key="7">
    <source>
        <dbReference type="EMBL" id="CAD1837336.1"/>
    </source>
</evidence>
<dbReference type="EMBL" id="LR862132">
    <property type="protein sequence ID" value="CAD1837336.1"/>
    <property type="molecule type" value="Genomic_DNA"/>
</dbReference>
<evidence type="ECO:0000256" key="3">
    <source>
        <dbReference type="SAM" id="MobiDB-lite"/>
    </source>
</evidence>
<protein>
    <recommendedName>
        <fullName evidence="6">Protein kinase domain-containing protein</fullName>
    </recommendedName>
</protein>
<keyword evidence="2" id="KW-0677">Repeat</keyword>
<dbReference type="InterPro" id="IPR013210">
    <property type="entry name" value="LRR_N_plant-typ"/>
</dbReference>
<reference evidence="7" key="1">
    <citation type="submission" date="2020-07" db="EMBL/GenBank/DDBJ databases">
        <authorList>
            <person name="Lin J."/>
        </authorList>
    </citation>
    <scope>NUCLEOTIDE SEQUENCE</scope>
</reference>
<sequence>MAHVTPPLSRRRRRRSIISTVRSATCPHLRPLPLLAATLLLLCLSSPASASASASPAAAAAAGLLELRASLGLRARDWPRRGDPCREWRGVSCRSGRVVGLALSGLRRTRRARLRGPPRLPRPRSAASSLASSPSTPPPSPSPAPSPAPPRSPQPSPSSTSAPPPLMAPFPPPSPASSPPSPSSTSAPTPSPAPSPPPSSPSPPSASSTSPTTSSPAPPHHHHHIPQFQRFRPLCQSLLRPRPFKLRFDPCARTPGECQGFYSSRGIKPYDGPVTVTPPSSSNKKSHKNLKYILIAALGGATVLVVSVTAAVLCCTLCVRRNAEQRRSSAVTAVPPSPAGPMGRQQAPVSVTLATVGDVFAYDQLLRATSEFADCNLVKHGHSGDLYRGVLQAGDPVIVKRVKNRAYAAELNLFSRGLHDRLVPFLGHCLGNEDEKYLVYRFVPNSDLANALHRKSKKDKDEAQSLDWIKRLKIAIGVAEALSYLHHECAPPLVHRDIQASSILLDDKFEVRLGSLSDACPQEGSPSATCAYDVYCFGKVLLELVTGKLGISGSTDATTNEWLERAVPYINIYEKDLIAKIVDPTLIIDEDHLEEVWAMAIVAKSCLNPKPSKRPPVRYILRALENPLKVVREDHSSSLRATSSRRSWNAVFWGSWRQSSSDMPSPLKEDRILRRSSTTRSQGSNEEHSFSSHKRGSKDIFPEPSGVRDVED</sequence>
<feature type="compositionally biased region" description="Basic and acidic residues" evidence="3">
    <location>
        <begin position="697"/>
        <end position="712"/>
    </location>
</feature>